<accession>A0AC35GMW5</accession>
<reference evidence="2" key="1">
    <citation type="submission" date="2022-11" db="UniProtKB">
        <authorList>
            <consortium name="WormBaseParasite"/>
        </authorList>
    </citation>
    <scope>IDENTIFICATION</scope>
</reference>
<evidence type="ECO:0000313" key="1">
    <source>
        <dbReference type="Proteomes" id="UP000887580"/>
    </source>
</evidence>
<sequence length="474" mass="53276">MSSTAAATMEALKSDLIKAIQDFTVYIKNGVGKTAVENQPFDAVLSKITSILTFCQALITENAQLLKSNNGLKSTRDHLVQGIAQINIGDKDLQVENAQLKQENGELKASNNDLIKKISELIQTCGMKEAEKKALEQKVGDLEGLVSSYEAVAAEGRPELPLLQEYSQQTEATQTLGDSRAELEQKDKFIANLEEKIRELTADKVQDEKTIATFKKMIEDQSKYVQKLEKLNNNGNLLLENPVNRLSPVDHLPSGNSNNFILLKDALNGNKLNLSLVHNKVLVVKRLLSTNDNMIWNAYSTFDDVNEKPVEVNIKNAAFKLHLNGFFSLHKMFSPLLFSMIDSCSLIDVRLYYITINYSQFMKLFSSATIKTVYLVSVVIKDENGQDMPMDKILHDISNVERLSFIFPRLAHVSANTFTRLPHFPKLRKVTFGNIPEHIDESVVIAFEKKYPSASCFHTFRGKSNYVSDDKALY</sequence>
<evidence type="ECO:0000313" key="2">
    <source>
        <dbReference type="WBParaSite" id="PS1159_v2.g6995.t1"/>
    </source>
</evidence>
<organism evidence="1 2">
    <name type="scientific">Panagrolaimus sp. PS1159</name>
    <dbReference type="NCBI Taxonomy" id="55785"/>
    <lineage>
        <taxon>Eukaryota</taxon>
        <taxon>Metazoa</taxon>
        <taxon>Ecdysozoa</taxon>
        <taxon>Nematoda</taxon>
        <taxon>Chromadorea</taxon>
        <taxon>Rhabditida</taxon>
        <taxon>Tylenchina</taxon>
        <taxon>Panagrolaimomorpha</taxon>
        <taxon>Panagrolaimoidea</taxon>
        <taxon>Panagrolaimidae</taxon>
        <taxon>Panagrolaimus</taxon>
    </lineage>
</organism>
<dbReference type="Proteomes" id="UP000887580">
    <property type="component" value="Unplaced"/>
</dbReference>
<protein>
    <submittedName>
        <fullName evidence="2">Uncharacterized protein</fullName>
    </submittedName>
</protein>
<dbReference type="WBParaSite" id="PS1159_v2.g6995.t1">
    <property type="protein sequence ID" value="PS1159_v2.g6995.t1"/>
    <property type="gene ID" value="PS1159_v2.g6995"/>
</dbReference>
<proteinExistence type="predicted"/>
<name>A0AC35GMW5_9BILA</name>